<reference evidence="13" key="1">
    <citation type="journal article" date="2017" name="Nat. Microbiol.">
        <title>Global analysis of biosynthetic gene clusters reveals vast potential of secondary metabolite production in Penicillium species.</title>
        <authorList>
            <person name="Nielsen J.C."/>
            <person name="Grijseels S."/>
            <person name="Prigent S."/>
            <person name="Ji B."/>
            <person name="Dainat J."/>
            <person name="Nielsen K.F."/>
            <person name="Frisvad J.C."/>
            <person name="Workman M."/>
            <person name="Nielsen J."/>
        </authorList>
    </citation>
    <scope>NUCLEOTIDE SEQUENCE [LARGE SCALE GENOMIC DNA]</scope>
    <source>
        <strain evidence="13">IBT 14082</strain>
    </source>
</reference>
<keyword evidence="3 10" id="KW-1133">Transmembrane helix</keyword>
<evidence type="ECO:0000256" key="4">
    <source>
        <dbReference type="ARBA" id="ARBA00023015"/>
    </source>
</evidence>
<keyword evidence="5" id="KW-0238">DNA-binding</keyword>
<dbReference type="InterPro" id="IPR036864">
    <property type="entry name" value="Zn2-C6_fun-type_DNA-bd_sf"/>
</dbReference>
<keyword evidence="6 10" id="KW-0472">Membrane</keyword>
<name>A0A1V6SAU5_9EURO</name>
<dbReference type="InterPro" id="IPR021858">
    <property type="entry name" value="Fun_TF"/>
</dbReference>
<dbReference type="Pfam" id="PF00172">
    <property type="entry name" value="Zn_clus"/>
    <property type="match status" value="1"/>
</dbReference>
<evidence type="ECO:0000256" key="5">
    <source>
        <dbReference type="ARBA" id="ARBA00023125"/>
    </source>
</evidence>
<feature type="transmembrane region" description="Helical" evidence="10">
    <location>
        <begin position="156"/>
        <end position="180"/>
    </location>
</feature>
<dbReference type="OrthoDB" id="416217at2759"/>
<keyword evidence="8" id="KW-0539">Nucleus</keyword>
<dbReference type="GO" id="GO:0016020">
    <property type="term" value="C:membrane"/>
    <property type="evidence" value="ECO:0007669"/>
    <property type="project" value="UniProtKB-SubCell"/>
</dbReference>
<feature type="transmembrane region" description="Helical" evidence="10">
    <location>
        <begin position="77"/>
        <end position="98"/>
    </location>
</feature>
<organism evidence="12 13">
    <name type="scientific">Penicillium flavigenum</name>
    <dbReference type="NCBI Taxonomy" id="254877"/>
    <lineage>
        <taxon>Eukaryota</taxon>
        <taxon>Fungi</taxon>
        <taxon>Dikarya</taxon>
        <taxon>Ascomycota</taxon>
        <taxon>Pezizomycotina</taxon>
        <taxon>Eurotiomycetes</taxon>
        <taxon>Eurotiomycetidae</taxon>
        <taxon>Eurotiales</taxon>
        <taxon>Aspergillaceae</taxon>
        <taxon>Penicillium</taxon>
    </lineage>
</organism>
<dbReference type="Pfam" id="PF04479">
    <property type="entry name" value="RTA1"/>
    <property type="match status" value="1"/>
</dbReference>
<evidence type="ECO:0000256" key="6">
    <source>
        <dbReference type="ARBA" id="ARBA00023136"/>
    </source>
</evidence>
<evidence type="ECO:0000256" key="10">
    <source>
        <dbReference type="SAM" id="Phobius"/>
    </source>
</evidence>
<dbReference type="STRING" id="254877.A0A1V6SAU5"/>
<feature type="domain" description="Zn(2)-C6 fungal-type" evidence="11">
    <location>
        <begin position="273"/>
        <end position="292"/>
    </location>
</feature>
<evidence type="ECO:0000256" key="9">
    <source>
        <dbReference type="SAM" id="MobiDB-lite"/>
    </source>
</evidence>
<evidence type="ECO:0000256" key="3">
    <source>
        <dbReference type="ARBA" id="ARBA00022989"/>
    </source>
</evidence>
<keyword evidence="4" id="KW-0805">Transcription regulation</keyword>
<feature type="transmembrane region" description="Helical" evidence="10">
    <location>
        <begin position="42"/>
        <end position="65"/>
    </location>
</feature>
<proteinExistence type="predicted"/>
<dbReference type="GO" id="GO:0000981">
    <property type="term" value="F:DNA-binding transcription factor activity, RNA polymerase II-specific"/>
    <property type="evidence" value="ECO:0007669"/>
    <property type="project" value="InterPro"/>
</dbReference>
<dbReference type="SUPFAM" id="SSF57701">
    <property type="entry name" value="Zn2/Cys6 DNA-binding domain"/>
    <property type="match status" value="1"/>
</dbReference>
<comment type="caution">
    <text evidence="12">The sequence shown here is derived from an EMBL/GenBank/DDBJ whole genome shotgun (WGS) entry which is preliminary data.</text>
</comment>
<dbReference type="CDD" id="cd00067">
    <property type="entry name" value="GAL4"/>
    <property type="match status" value="1"/>
</dbReference>
<dbReference type="GO" id="GO:0003677">
    <property type="term" value="F:DNA binding"/>
    <property type="evidence" value="ECO:0007669"/>
    <property type="project" value="UniProtKB-KW"/>
</dbReference>
<accession>A0A1V6SAU5</accession>
<dbReference type="PANTHER" id="PTHR31465">
    <property type="entry name" value="PROTEIN RTA1-RELATED"/>
    <property type="match status" value="1"/>
</dbReference>
<keyword evidence="2 10" id="KW-0812">Transmembrane</keyword>
<evidence type="ECO:0000313" key="12">
    <source>
        <dbReference type="EMBL" id="OQE11172.1"/>
    </source>
</evidence>
<feature type="transmembrane region" description="Helical" evidence="10">
    <location>
        <begin position="201"/>
        <end position="218"/>
    </location>
</feature>
<dbReference type="InterPro" id="IPR001138">
    <property type="entry name" value="Zn2Cys6_DnaBD"/>
</dbReference>
<dbReference type="AlphaFoldDB" id="A0A1V6SAU5"/>
<feature type="compositionally biased region" description="Low complexity" evidence="9">
    <location>
        <begin position="313"/>
        <end position="322"/>
    </location>
</feature>
<feature type="region of interest" description="Disordered" evidence="9">
    <location>
        <begin position="303"/>
        <end position="323"/>
    </location>
</feature>
<comment type="subcellular location">
    <subcellularLocation>
        <location evidence="1">Membrane</location>
        <topology evidence="1">Multi-pass membrane protein</topology>
    </subcellularLocation>
</comment>
<dbReference type="PANTHER" id="PTHR31465:SF35">
    <property type="entry name" value="RTA1 DOMAIN PROTEIN-RELATED"/>
    <property type="match status" value="1"/>
</dbReference>
<feature type="transmembrane region" description="Helical" evidence="10">
    <location>
        <begin position="16"/>
        <end position="35"/>
    </location>
</feature>
<dbReference type="Pfam" id="PF11951">
    <property type="entry name" value="Fungal_trans_2"/>
    <property type="match status" value="1"/>
</dbReference>
<gene>
    <name evidence="12" type="ORF">PENFLA_c079G05557</name>
</gene>
<dbReference type="GO" id="GO:0008270">
    <property type="term" value="F:zinc ion binding"/>
    <property type="evidence" value="ECO:0007669"/>
    <property type="project" value="InterPro"/>
</dbReference>
<evidence type="ECO:0000256" key="8">
    <source>
        <dbReference type="ARBA" id="ARBA00023242"/>
    </source>
</evidence>
<protein>
    <recommendedName>
        <fullName evidence="11">Zn(2)-C6 fungal-type domain-containing protein</fullName>
    </recommendedName>
</protein>
<evidence type="ECO:0000313" key="13">
    <source>
        <dbReference type="Proteomes" id="UP000191342"/>
    </source>
</evidence>
<dbReference type="Proteomes" id="UP000191342">
    <property type="component" value="Unassembled WGS sequence"/>
</dbReference>
<dbReference type="EMBL" id="MLQL01000079">
    <property type="protein sequence ID" value="OQE11172.1"/>
    <property type="molecule type" value="Genomic_DNA"/>
</dbReference>
<evidence type="ECO:0000256" key="1">
    <source>
        <dbReference type="ARBA" id="ARBA00004141"/>
    </source>
</evidence>
<evidence type="ECO:0000256" key="7">
    <source>
        <dbReference type="ARBA" id="ARBA00023163"/>
    </source>
</evidence>
<keyword evidence="13" id="KW-1185">Reference proteome</keyword>
<dbReference type="InterPro" id="IPR007568">
    <property type="entry name" value="RTA1"/>
</dbReference>
<dbReference type="Gene3D" id="4.10.240.10">
    <property type="entry name" value="Zn(2)-C6 fungal-type DNA-binding domain"/>
    <property type="match status" value="1"/>
</dbReference>
<feature type="transmembrane region" description="Helical" evidence="10">
    <location>
        <begin position="238"/>
        <end position="256"/>
    </location>
</feature>
<evidence type="ECO:0000256" key="2">
    <source>
        <dbReference type="ARBA" id="ARBA00022692"/>
    </source>
</evidence>
<sequence>MANDSTYIFYHYNPSAAAAIIFVVLFGLTTLVHIFQMIRSRSWFFIPFIIGGIFEAVGYLGRYLSSQETPNWTTIPYVIQSVLLLLAPAFFAASIYMILGRSISSTGHDSLSIIRVKWLTKIFVCGDVISFFAQGAGGSFLSSAKTQSKIATGQNIIIVGLFIQIAFFGLFVVATGVFHYRLRKCRDCVSMTAITVPWVKCLYILYTASLFIMIRSIFRAVEYITGTDGPLMSTEVYLYVFDAALMFLTMITFNIFPPKTLLTPRLAIGDTETRCDETRPHCNNCLKHGVQCFFGDGAPAPRPSVSPTTLGTSGAPSPASSGENTSMGMAEMALLHHFSTSTCYTISRNLVMQTVWQIRIPQVSFSSPFVFRAIIALSALHLAHIKPELHDYYISQAELHHNTALQMVSAILPDINKENCQSIYVFSILTCIISFAKPHTRCGFWANSDRDIEWLTLFRGTVHILTSADDSLRTGPLAPMFQMGNRRKLARDARSTIATPPFLLVLKKLLQDMVQDPNELQCYHGAIDDLALSFATVDEIGPHNCETADIFVWLWTVSDQYYGYFQQRKPEAMVIFAYFCVVTKEMEWAWWMQGNRELQTANKPFEEQAIVALQVQPSTARARATVSVAGLECCPQL</sequence>
<evidence type="ECO:0000259" key="11">
    <source>
        <dbReference type="Pfam" id="PF00172"/>
    </source>
</evidence>
<keyword evidence="7" id="KW-0804">Transcription</keyword>